<dbReference type="InterPro" id="IPR012938">
    <property type="entry name" value="Glc/Sorbosone_DH"/>
</dbReference>
<dbReference type="Proteomes" id="UP000649617">
    <property type="component" value="Unassembled WGS sequence"/>
</dbReference>
<evidence type="ECO:0000259" key="1">
    <source>
        <dbReference type="Pfam" id="PF07995"/>
    </source>
</evidence>
<comment type="caution">
    <text evidence="2">The sequence shown here is derived from an EMBL/GenBank/DDBJ whole genome shotgun (WGS) entry which is preliminary data.</text>
</comment>
<protein>
    <submittedName>
        <fullName evidence="2">YliI protein</fullName>
    </submittedName>
</protein>
<name>A0A812Q703_SYMPI</name>
<dbReference type="OrthoDB" id="10266706at2759"/>
<dbReference type="PANTHER" id="PTHR19328">
    <property type="entry name" value="HEDGEHOG-INTERACTING PROTEIN"/>
    <property type="match status" value="1"/>
</dbReference>
<dbReference type="Pfam" id="PF07995">
    <property type="entry name" value="GSDH"/>
    <property type="match status" value="1"/>
</dbReference>
<dbReference type="PANTHER" id="PTHR19328:SF75">
    <property type="entry name" value="ALDOSE SUGAR DEHYDROGENASE YLII"/>
    <property type="match status" value="1"/>
</dbReference>
<evidence type="ECO:0000313" key="2">
    <source>
        <dbReference type="EMBL" id="CAE7378639.1"/>
    </source>
</evidence>
<accession>A0A812Q703</accession>
<feature type="domain" description="Glucose/Sorbosone dehydrogenase" evidence="1">
    <location>
        <begin position="84"/>
        <end position="409"/>
    </location>
</feature>
<dbReference type="Gene3D" id="2.120.10.30">
    <property type="entry name" value="TolB, C-terminal domain"/>
    <property type="match status" value="1"/>
</dbReference>
<reference evidence="2" key="1">
    <citation type="submission" date="2021-02" db="EMBL/GenBank/DDBJ databases">
        <authorList>
            <person name="Dougan E. K."/>
            <person name="Rhodes N."/>
            <person name="Thang M."/>
            <person name="Chan C."/>
        </authorList>
    </citation>
    <scope>NUCLEOTIDE SEQUENCE</scope>
</reference>
<evidence type="ECO:0000313" key="3">
    <source>
        <dbReference type="Proteomes" id="UP000649617"/>
    </source>
</evidence>
<organism evidence="2 3">
    <name type="scientific">Symbiodinium pilosum</name>
    <name type="common">Dinoflagellate</name>
    <dbReference type="NCBI Taxonomy" id="2952"/>
    <lineage>
        <taxon>Eukaryota</taxon>
        <taxon>Sar</taxon>
        <taxon>Alveolata</taxon>
        <taxon>Dinophyceae</taxon>
        <taxon>Suessiales</taxon>
        <taxon>Symbiodiniaceae</taxon>
        <taxon>Symbiodinium</taxon>
    </lineage>
</organism>
<dbReference type="SUPFAM" id="SSF50952">
    <property type="entry name" value="Soluble quinoprotein glucose dehydrogenase"/>
    <property type="match status" value="1"/>
</dbReference>
<gene>
    <name evidence="2" type="primary">yliI</name>
    <name evidence="2" type="ORF">SPIL2461_LOCUS9210</name>
</gene>
<sequence length="414" mass="43464">MPVPAAGSPVRPIPGSGPRALPPVIRGAGTALLALAPLALALLALAPLALAPLALAPPAAAQPDGTVYETEQARLRLAVLAEGLASPWGLAFLPDGGLLITEKPGRLRVFRAGRLSAPVAGLPEAAAVGQGGLLDVAVDPDYAQSGWVYLSLAARGDGGLGTQIWRGRLRDGRWVDGELLFDMARKTNAGRHFGSRLAFDPQGRLYFSIGDRGDKPRAQDPADSAGRIHRIARDGTVPPDNPFVGQAGASETAFTLGNRNVQGMATHPQTGRIWMHEHGPRGGDEVNLVRAGANYGWPEVTHGVAYSGATISARSSAPGLVDPLHVWVPSIAPSGMTFYSGDKFPAWQGDLFIGALKSRLLVRLELDGEAVIAEERLLVEEIGRIRAVETGPDGHLYLLTDSTDGLLVRLEPAG</sequence>
<dbReference type="AlphaFoldDB" id="A0A812Q703"/>
<dbReference type="EMBL" id="CAJNIZ010015884">
    <property type="protein sequence ID" value="CAE7378639.1"/>
    <property type="molecule type" value="Genomic_DNA"/>
</dbReference>
<keyword evidence="3" id="KW-1185">Reference proteome</keyword>
<proteinExistence type="predicted"/>
<dbReference type="InterPro" id="IPR011042">
    <property type="entry name" value="6-blade_b-propeller_TolB-like"/>
</dbReference>
<dbReference type="InterPro" id="IPR011041">
    <property type="entry name" value="Quinoprot_gluc/sorb_DH_b-prop"/>
</dbReference>